<dbReference type="OrthoDB" id="380228at2157"/>
<dbReference type="Gene3D" id="1.10.10.10">
    <property type="entry name" value="Winged helix-like DNA-binding domain superfamily/Winged helix DNA-binding domain"/>
    <property type="match status" value="2"/>
</dbReference>
<proteinExistence type="predicted"/>
<dbReference type="HOGENOM" id="CLU_1656793_0_0_2"/>
<keyword evidence="2" id="KW-1185">Reference proteome</keyword>
<dbReference type="GeneID" id="15393159"/>
<dbReference type="Proteomes" id="UP000013307">
    <property type="component" value="Chromosome"/>
</dbReference>
<dbReference type="RefSeq" id="WP_015591100.1">
    <property type="nucleotide sequence ID" value="NC_021169.1"/>
</dbReference>
<name>N0BGX1_9EURY</name>
<reference evidence="1 2" key="1">
    <citation type="journal article" date="2013" name="Genome Announc.">
        <title>Complete Genome Sequence of the Thermophilic and Facultatively Chemolithoautotrophic Sulfate Reducer Archaeoglobus sulfaticallidus Strain PM70-1T.</title>
        <authorList>
            <person name="Stokke R."/>
            <person name="Hocking W.P."/>
            <person name="Steinsbu B.O."/>
            <person name="Steen I.H."/>
        </authorList>
    </citation>
    <scope>NUCLEOTIDE SEQUENCE [LARGE SCALE GENOMIC DNA]</scope>
    <source>
        <strain evidence="1">PM70-1</strain>
    </source>
</reference>
<dbReference type="EMBL" id="CP005290">
    <property type="protein sequence ID" value="AGK61502.1"/>
    <property type="molecule type" value="Genomic_DNA"/>
</dbReference>
<evidence type="ECO:0000313" key="2">
    <source>
        <dbReference type="Proteomes" id="UP000013307"/>
    </source>
</evidence>
<dbReference type="AlphaFoldDB" id="N0BGX1"/>
<protein>
    <submittedName>
        <fullName evidence="1">Uncharacterized protein</fullName>
    </submittedName>
</protein>
<sequence>MATQEEVLEAIKQKGYADLKDLKRHFGLEYQGSSWLPQRLRALERKGLIVSMRSGNISVYLANDFDCCWDEAKRILLELGLIRKRKRGRPKGSIQYREESITKLLNFIRENKIVTIRWIQRNMGWDWRTTTKYINKLVRDGIVFEIRNGRLRLFTISLI</sequence>
<organism evidence="1 2">
    <name type="scientific">Archaeoglobus sulfaticallidus PM70-1</name>
    <dbReference type="NCBI Taxonomy" id="387631"/>
    <lineage>
        <taxon>Archaea</taxon>
        <taxon>Methanobacteriati</taxon>
        <taxon>Methanobacteriota</taxon>
        <taxon>Archaeoglobi</taxon>
        <taxon>Archaeoglobales</taxon>
        <taxon>Archaeoglobaceae</taxon>
        <taxon>Archaeoglobus</taxon>
    </lineage>
</organism>
<accession>N0BGX1</accession>
<dbReference type="PANTHER" id="PTHR36216">
    <property type="entry name" value="TRANSCRIPTIONAL REGULATOR, TRMB"/>
    <property type="match status" value="1"/>
</dbReference>
<evidence type="ECO:0000313" key="1">
    <source>
        <dbReference type="EMBL" id="AGK61502.1"/>
    </source>
</evidence>
<dbReference type="InterPro" id="IPR036388">
    <property type="entry name" value="WH-like_DNA-bd_sf"/>
</dbReference>
<dbReference type="eggNOG" id="arCOG02611">
    <property type="taxonomic scope" value="Archaea"/>
</dbReference>
<dbReference type="SUPFAM" id="SSF46785">
    <property type="entry name" value="Winged helix' DNA-binding domain"/>
    <property type="match status" value="1"/>
</dbReference>
<dbReference type="PANTHER" id="PTHR36216:SF1">
    <property type="entry name" value="HTH ARSR-TYPE DOMAIN-CONTAINING PROTEIN"/>
    <property type="match status" value="1"/>
</dbReference>
<gene>
    <name evidence="1" type="ORF">Asulf_01524</name>
</gene>
<dbReference type="InterPro" id="IPR036390">
    <property type="entry name" value="WH_DNA-bd_sf"/>
</dbReference>
<dbReference type="KEGG" id="ast:Asulf_01524"/>